<dbReference type="AlphaFoldDB" id="A0A4Y3WV52"/>
<accession>A0A4Y3WV52</accession>
<keyword evidence="3" id="KW-0804">Transcription</keyword>
<proteinExistence type="predicted"/>
<dbReference type="Proteomes" id="UP000320338">
    <property type="component" value="Unassembled WGS sequence"/>
</dbReference>
<sequence>MGPHRPLVSVAPTQRLVASAETGDGERFATLLAEASAPVRVRPLADRAFHSAVRSAIAGDVRVSVMSGSPCVVTRGVDLIGPEDPALLVVALPRSGRAVVEQDGRQCMVEPGSLVNYVTSRPYEVAFWEPYEMVAVTLPLAALGSHADTLRGRTAVAVATDRGPRDVVATLFATLAAKIDDCTAGDASCSKEYLADAIVSLAIAELVDIPSRGAGDDLADRVLAHCLARLSDPGLTVESVARLHAVSVRYLHKVLEPRGITLSAWIRTQRLERICRDLADESLRGRTVAAIASRWGMTDAGHLSRALKAEFGLTATEIRRSGRRDRSASRPSAASDAMSG</sequence>
<protein>
    <submittedName>
        <fullName evidence="6">AraC family transcriptional regulator</fullName>
    </submittedName>
</protein>
<dbReference type="PANTHER" id="PTHR46796:SF6">
    <property type="entry name" value="ARAC SUBFAMILY"/>
    <property type="match status" value="1"/>
</dbReference>
<dbReference type="PROSITE" id="PS01124">
    <property type="entry name" value="HTH_ARAC_FAMILY_2"/>
    <property type="match status" value="1"/>
</dbReference>
<dbReference type="PANTHER" id="PTHR46796">
    <property type="entry name" value="HTH-TYPE TRANSCRIPTIONAL ACTIVATOR RHAS-RELATED"/>
    <property type="match status" value="1"/>
</dbReference>
<dbReference type="InterPro" id="IPR018060">
    <property type="entry name" value="HTH_AraC"/>
</dbReference>
<feature type="compositionally biased region" description="Low complexity" evidence="4">
    <location>
        <begin position="329"/>
        <end position="340"/>
    </location>
</feature>
<comment type="caution">
    <text evidence="6">The sequence shown here is derived from an EMBL/GenBank/DDBJ whole genome shotgun (WGS) entry which is preliminary data.</text>
</comment>
<keyword evidence="7" id="KW-1185">Reference proteome</keyword>
<organism evidence="6 7">
    <name type="scientific">Pseudonocardia hydrocarbonoxydans</name>
    <dbReference type="NCBI Taxonomy" id="76726"/>
    <lineage>
        <taxon>Bacteria</taxon>
        <taxon>Bacillati</taxon>
        <taxon>Actinomycetota</taxon>
        <taxon>Actinomycetes</taxon>
        <taxon>Pseudonocardiales</taxon>
        <taxon>Pseudonocardiaceae</taxon>
        <taxon>Pseudonocardia</taxon>
    </lineage>
</organism>
<keyword evidence="1" id="KW-0805">Transcription regulation</keyword>
<dbReference type="InterPro" id="IPR035418">
    <property type="entry name" value="AraC-bd_2"/>
</dbReference>
<evidence type="ECO:0000313" key="7">
    <source>
        <dbReference type="Proteomes" id="UP000320338"/>
    </source>
</evidence>
<feature type="region of interest" description="Disordered" evidence="4">
    <location>
        <begin position="320"/>
        <end position="340"/>
    </location>
</feature>
<reference evidence="6 7" key="1">
    <citation type="submission" date="2019-06" db="EMBL/GenBank/DDBJ databases">
        <title>Whole genome shotgun sequence of Pseudonocardia hydrocarbonoxydans NBRC 14498.</title>
        <authorList>
            <person name="Hosoyama A."/>
            <person name="Uohara A."/>
            <person name="Ohji S."/>
            <person name="Ichikawa N."/>
        </authorList>
    </citation>
    <scope>NUCLEOTIDE SEQUENCE [LARGE SCALE GENOMIC DNA]</scope>
    <source>
        <strain evidence="6 7">NBRC 14498</strain>
    </source>
</reference>
<gene>
    <name evidence="6" type="ORF">PHY01_47210</name>
</gene>
<name>A0A4Y3WV52_9PSEU</name>
<dbReference type="SMART" id="SM00342">
    <property type="entry name" value="HTH_ARAC"/>
    <property type="match status" value="1"/>
</dbReference>
<dbReference type="GO" id="GO:0043565">
    <property type="term" value="F:sequence-specific DNA binding"/>
    <property type="evidence" value="ECO:0007669"/>
    <property type="project" value="InterPro"/>
</dbReference>
<dbReference type="GO" id="GO:0003700">
    <property type="term" value="F:DNA-binding transcription factor activity"/>
    <property type="evidence" value="ECO:0007669"/>
    <property type="project" value="InterPro"/>
</dbReference>
<feature type="domain" description="HTH araC/xylS-type" evidence="5">
    <location>
        <begin position="220"/>
        <end position="321"/>
    </location>
</feature>
<dbReference type="Pfam" id="PF14525">
    <property type="entry name" value="AraC_binding_2"/>
    <property type="match status" value="1"/>
</dbReference>
<evidence type="ECO:0000256" key="2">
    <source>
        <dbReference type="ARBA" id="ARBA00023125"/>
    </source>
</evidence>
<evidence type="ECO:0000256" key="4">
    <source>
        <dbReference type="SAM" id="MobiDB-lite"/>
    </source>
</evidence>
<evidence type="ECO:0000259" key="5">
    <source>
        <dbReference type="PROSITE" id="PS01124"/>
    </source>
</evidence>
<evidence type="ECO:0000256" key="3">
    <source>
        <dbReference type="ARBA" id="ARBA00023163"/>
    </source>
</evidence>
<dbReference type="InterPro" id="IPR050204">
    <property type="entry name" value="AraC_XylS_family_regulators"/>
</dbReference>
<evidence type="ECO:0000256" key="1">
    <source>
        <dbReference type="ARBA" id="ARBA00023015"/>
    </source>
</evidence>
<evidence type="ECO:0000313" key="6">
    <source>
        <dbReference type="EMBL" id="GEC22438.1"/>
    </source>
</evidence>
<dbReference type="EMBL" id="BJNG01000044">
    <property type="protein sequence ID" value="GEC22438.1"/>
    <property type="molecule type" value="Genomic_DNA"/>
</dbReference>
<dbReference type="Gene3D" id="1.10.10.60">
    <property type="entry name" value="Homeodomain-like"/>
    <property type="match status" value="1"/>
</dbReference>
<keyword evidence="2" id="KW-0238">DNA-binding</keyword>
<dbReference type="Pfam" id="PF12833">
    <property type="entry name" value="HTH_18"/>
    <property type="match status" value="1"/>
</dbReference>